<dbReference type="InterPro" id="IPR021136">
    <property type="entry name" value="Flagellar_hook_control-like_C"/>
</dbReference>
<keyword evidence="3" id="KW-0969">Cilium</keyword>
<proteinExistence type="predicted"/>
<feature type="compositionally biased region" description="Basic and acidic residues" evidence="1">
    <location>
        <begin position="367"/>
        <end position="390"/>
    </location>
</feature>
<dbReference type="InterPro" id="IPR038610">
    <property type="entry name" value="FliK-like_C_sf"/>
</dbReference>
<feature type="region of interest" description="Disordered" evidence="1">
    <location>
        <begin position="117"/>
        <end position="140"/>
    </location>
</feature>
<dbReference type="OrthoDB" id="7203912at2"/>
<keyword evidence="4" id="KW-1185">Reference proteome</keyword>
<dbReference type="STRING" id="1715692.RUE5091_03488"/>
<dbReference type="Gene3D" id="3.30.750.140">
    <property type="match status" value="1"/>
</dbReference>
<dbReference type="RefSeq" id="WP_058283141.1">
    <property type="nucleotide sequence ID" value="NZ_CYUD01000011.1"/>
</dbReference>
<dbReference type="Pfam" id="PF02120">
    <property type="entry name" value="Flg_hook"/>
    <property type="match status" value="1"/>
</dbReference>
<evidence type="ECO:0000259" key="2">
    <source>
        <dbReference type="Pfam" id="PF02120"/>
    </source>
</evidence>
<evidence type="ECO:0000256" key="1">
    <source>
        <dbReference type="SAM" id="MobiDB-lite"/>
    </source>
</evidence>
<feature type="compositionally biased region" description="Polar residues" evidence="1">
    <location>
        <begin position="117"/>
        <end position="127"/>
    </location>
</feature>
<protein>
    <submittedName>
        <fullName evidence="3">Flagellar hook-length control protein FliK</fullName>
    </submittedName>
</protein>
<dbReference type="Proteomes" id="UP000051260">
    <property type="component" value="Unassembled WGS sequence"/>
</dbReference>
<evidence type="ECO:0000313" key="4">
    <source>
        <dbReference type="Proteomes" id="UP000051260"/>
    </source>
</evidence>
<keyword evidence="3" id="KW-0966">Cell projection</keyword>
<feature type="region of interest" description="Disordered" evidence="1">
    <location>
        <begin position="364"/>
        <end position="409"/>
    </location>
</feature>
<keyword evidence="3" id="KW-0282">Flagellum</keyword>
<dbReference type="CDD" id="cd17470">
    <property type="entry name" value="T3SS_Flik_C"/>
    <property type="match status" value="1"/>
</dbReference>
<accession>A0A0P1IQ03</accession>
<feature type="region of interest" description="Disordered" evidence="1">
    <location>
        <begin position="1"/>
        <end position="54"/>
    </location>
</feature>
<feature type="region of interest" description="Disordered" evidence="1">
    <location>
        <begin position="157"/>
        <end position="186"/>
    </location>
</feature>
<evidence type="ECO:0000313" key="3">
    <source>
        <dbReference type="EMBL" id="CUK11972.1"/>
    </source>
</evidence>
<name>A0A0P1IQ03_9RHOB</name>
<feature type="compositionally biased region" description="Polar residues" evidence="1">
    <location>
        <begin position="20"/>
        <end position="38"/>
    </location>
</feature>
<organism evidence="3 4">
    <name type="scientific">Ruegeria denitrificans</name>
    <dbReference type="NCBI Taxonomy" id="1715692"/>
    <lineage>
        <taxon>Bacteria</taxon>
        <taxon>Pseudomonadati</taxon>
        <taxon>Pseudomonadota</taxon>
        <taxon>Alphaproteobacteria</taxon>
        <taxon>Rhodobacterales</taxon>
        <taxon>Roseobacteraceae</taxon>
        <taxon>Ruegeria</taxon>
    </lineage>
</organism>
<sequence length="409" mass="43529">MPNPLSALMSSPGAAAKPDTTPQNTRTSQGAASFQMVMNQEADLQSGHPDLTDLLIPESDAAPELEDIVPDDEIADAHIAPKDQPPAELSAQAPEVIQIPVTKALVDKPLVLPPAVNSDTPSVSEATPATVPTDALRLPEGPAQRTVSPAVQAMVFGTVPPRNTPDAATRPMSFPVGLATPDARPKDMPDLSPFFRPERDVPNGPATPPVVQSQPVTPDRAPTLAQLQVLAADQINTQIETQVIPEIEEIQTTRDIPAVSSARESASTVQAMTATARAETARAVASQMATVVSARGQPGTIEVALNPEELGRVSIVLNGREDGLHMTITAERPETLDMMRRHLSVLETEFQNFGLGDLSFDLGTSADEQHHDPDTDEGTRFADTRPEPVTESRATISKLGPDGRIDMRL</sequence>
<dbReference type="AlphaFoldDB" id="A0A0P1IQ03"/>
<dbReference type="EMBL" id="CYUD01000011">
    <property type="protein sequence ID" value="CUK11972.1"/>
    <property type="molecule type" value="Genomic_DNA"/>
</dbReference>
<reference evidence="4" key="1">
    <citation type="submission" date="2015-09" db="EMBL/GenBank/DDBJ databases">
        <authorList>
            <person name="Rodrigo-Torres L."/>
            <person name="Arahal D.R."/>
        </authorList>
    </citation>
    <scope>NUCLEOTIDE SEQUENCE [LARGE SCALE GENOMIC DNA]</scope>
    <source>
        <strain evidence="4">CECT 5091</strain>
    </source>
</reference>
<feature type="domain" description="Flagellar hook-length control protein-like C-terminal" evidence="2">
    <location>
        <begin position="293"/>
        <end position="366"/>
    </location>
</feature>
<gene>
    <name evidence="3" type="ORF">RUE5091_03488</name>
</gene>